<gene>
    <name evidence="5" type="ORF">L227DRAFT_571747</name>
</gene>
<dbReference type="Proteomes" id="UP000313359">
    <property type="component" value="Unassembled WGS sequence"/>
</dbReference>
<dbReference type="SMART" id="SM00298">
    <property type="entry name" value="CHROMO"/>
    <property type="match status" value="1"/>
</dbReference>
<feature type="compositionally biased region" description="Acidic residues" evidence="3">
    <location>
        <begin position="43"/>
        <end position="64"/>
    </location>
</feature>
<dbReference type="OrthoDB" id="433924at2759"/>
<dbReference type="GO" id="GO:0006338">
    <property type="term" value="P:chromatin remodeling"/>
    <property type="evidence" value="ECO:0007669"/>
    <property type="project" value="UniProtKB-ARBA"/>
</dbReference>
<dbReference type="AlphaFoldDB" id="A0A5C2SS49"/>
<comment type="subcellular location">
    <subcellularLocation>
        <location evidence="1">Nucleus</location>
    </subcellularLocation>
</comment>
<dbReference type="InterPro" id="IPR023780">
    <property type="entry name" value="Chromo_domain"/>
</dbReference>
<dbReference type="InterPro" id="IPR008251">
    <property type="entry name" value="Chromo_shadow_dom"/>
</dbReference>
<dbReference type="EMBL" id="ML122254">
    <property type="protein sequence ID" value="RPD64176.1"/>
    <property type="molecule type" value="Genomic_DNA"/>
</dbReference>
<dbReference type="Gene3D" id="2.40.50.40">
    <property type="match status" value="2"/>
</dbReference>
<evidence type="ECO:0000256" key="3">
    <source>
        <dbReference type="SAM" id="MobiDB-lite"/>
    </source>
</evidence>
<feature type="domain" description="Chromo" evidence="4">
    <location>
        <begin position="65"/>
        <end position="127"/>
    </location>
</feature>
<dbReference type="GO" id="GO:0005634">
    <property type="term" value="C:nucleus"/>
    <property type="evidence" value="ECO:0007669"/>
    <property type="project" value="UniProtKB-SubCell"/>
</dbReference>
<reference evidence="5" key="1">
    <citation type="journal article" date="2018" name="Genome Biol. Evol.">
        <title>Genomics and development of Lentinus tigrinus, a white-rot wood-decaying mushroom with dimorphic fruiting bodies.</title>
        <authorList>
            <person name="Wu B."/>
            <person name="Xu Z."/>
            <person name="Knudson A."/>
            <person name="Carlson A."/>
            <person name="Chen N."/>
            <person name="Kovaka S."/>
            <person name="LaButti K."/>
            <person name="Lipzen A."/>
            <person name="Pennachio C."/>
            <person name="Riley R."/>
            <person name="Schakwitz W."/>
            <person name="Umezawa K."/>
            <person name="Ohm R.A."/>
            <person name="Grigoriev I.V."/>
            <person name="Nagy L.G."/>
            <person name="Gibbons J."/>
            <person name="Hibbett D."/>
        </authorList>
    </citation>
    <scope>NUCLEOTIDE SEQUENCE [LARGE SCALE GENOMIC DNA]</scope>
    <source>
        <strain evidence="5">ALCF2SS1-6</strain>
    </source>
</reference>
<evidence type="ECO:0000256" key="1">
    <source>
        <dbReference type="ARBA" id="ARBA00004123"/>
    </source>
</evidence>
<name>A0A5C2SS49_9APHY</name>
<keyword evidence="2" id="KW-0539">Nucleus</keyword>
<evidence type="ECO:0000256" key="2">
    <source>
        <dbReference type="ARBA" id="ARBA00023242"/>
    </source>
</evidence>
<feature type="region of interest" description="Disordered" evidence="3">
    <location>
        <begin position="110"/>
        <end position="220"/>
    </location>
</feature>
<dbReference type="InterPro" id="IPR000953">
    <property type="entry name" value="Chromo/chromo_shadow_dom"/>
</dbReference>
<dbReference type="Pfam" id="PF00385">
    <property type="entry name" value="Chromo"/>
    <property type="match status" value="1"/>
</dbReference>
<keyword evidence="6" id="KW-1185">Reference proteome</keyword>
<dbReference type="InterPro" id="IPR016197">
    <property type="entry name" value="Chromo-like_dom_sf"/>
</dbReference>
<dbReference type="STRING" id="1328759.A0A5C2SS49"/>
<accession>A0A5C2SS49</accession>
<dbReference type="SUPFAM" id="SSF54160">
    <property type="entry name" value="Chromo domain-like"/>
    <property type="match status" value="2"/>
</dbReference>
<dbReference type="InterPro" id="IPR051219">
    <property type="entry name" value="Heterochromatin_chromo-domain"/>
</dbReference>
<organism evidence="5 6">
    <name type="scientific">Lentinus tigrinus ALCF2SS1-6</name>
    <dbReference type="NCBI Taxonomy" id="1328759"/>
    <lineage>
        <taxon>Eukaryota</taxon>
        <taxon>Fungi</taxon>
        <taxon>Dikarya</taxon>
        <taxon>Basidiomycota</taxon>
        <taxon>Agaricomycotina</taxon>
        <taxon>Agaricomycetes</taxon>
        <taxon>Polyporales</taxon>
        <taxon>Polyporaceae</taxon>
        <taxon>Lentinus</taxon>
    </lineage>
</organism>
<dbReference type="SMART" id="SM00300">
    <property type="entry name" value="ChSh"/>
    <property type="match status" value="1"/>
</dbReference>
<dbReference type="PANTHER" id="PTHR22812">
    <property type="entry name" value="CHROMOBOX PROTEIN"/>
    <property type="match status" value="1"/>
</dbReference>
<feature type="region of interest" description="Disordered" evidence="3">
    <location>
        <begin position="1"/>
        <end position="64"/>
    </location>
</feature>
<dbReference type="PROSITE" id="PS50013">
    <property type="entry name" value="CHROMO_2"/>
    <property type="match status" value="1"/>
</dbReference>
<sequence length="299" mass="33596">MAKATSRKVEASGSESESEQPKSAKKGAVPKNAANNIDRDASEELEEKEENGDQGDDDEEDEEEYEIEAILDAKHGSFPNGRTGYLVKWKNYGEEHNSWVDENDAQGAKELIQEFWKNNSKKGAPARKSDAKPKPTPKPRKSVGRAATAEESEVEETAPPAKKRGRPSKASARSLSEEQEPDEEAPKKKSRKGPTAAKSASARRAVTRLEDSDEDEEERTYVDMKKWKDIATWEHLVEYIDTVERMEDGGLLVYFTLKHGKGFGKEPADVCKQKMPNLLIDFYQSNLRWKSSDENAMEE</sequence>
<proteinExistence type="predicted"/>
<evidence type="ECO:0000259" key="4">
    <source>
        <dbReference type="PROSITE" id="PS50013"/>
    </source>
</evidence>
<evidence type="ECO:0000313" key="6">
    <source>
        <dbReference type="Proteomes" id="UP000313359"/>
    </source>
</evidence>
<dbReference type="Pfam" id="PF01393">
    <property type="entry name" value="Chromo_shadow"/>
    <property type="match status" value="1"/>
</dbReference>
<protein>
    <recommendedName>
        <fullName evidence="4">Chromo domain-containing protein</fullName>
    </recommendedName>
</protein>
<evidence type="ECO:0000313" key="5">
    <source>
        <dbReference type="EMBL" id="RPD64176.1"/>
    </source>
</evidence>